<accession>A0A3Q7FE26</accession>
<reference evidence="1" key="2">
    <citation type="submission" date="2019-01" db="UniProtKB">
        <authorList>
            <consortium name="EnsemblPlants"/>
        </authorList>
    </citation>
    <scope>IDENTIFICATION</scope>
    <source>
        <strain evidence="1">cv. Heinz 1706</strain>
    </source>
</reference>
<sequence length="85" mass="9779">MDGVESSPEKMDEVEASPVEMEAVEAAHTEKEGVAVAEWKQGYIRVHAGSTHEREKFEGTKRNLFFEKSRILQWKTGRTTYLVFF</sequence>
<dbReference type="Gramene" id="Solyc01g110250.1.1">
    <property type="protein sequence ID" value="Solyc01g110250.1.1.1"/>
    <property type="gene ID" value="Solyc01g110250.1"/>
</dbReference>
<dbReference type="PaxDb" id="4081-Solyc01g110250.1.1"/>
<dbReference type="AlphaFoldDB" id="A0A3Q7FE26"/>
<dbReference type="EnsemblPlants" id="Solyc01g110250.1.1">
    <property type="protein sequence ID" value="Solyc01g110250.1.1.1"/>
    <property type="gene ID" value="Solyc01g110250.1"/>
</dbReference>
<evidence type="ECO:0000313" key="1">
    <source>
        <dbReference type="EnsemblPlants" id="Solyc01g110250.1.1.1"/>
    </source>
</evidence>
<keyword evidence="2" id="KW-1185">Reference proteome</keyword>
<protein>
    <submittedName>
        <fullName evidence="1">Uncharacterized protein</fullName>
    </submittedName>
</protein>
<evidence type="ECO:0000313" key="2">
    <source>
        <dbReference type="Proteomes" id="UP000004994"/>
    </source>
</evidence>
<dbReference type="InParanoid" id="A0A3Q7FE26"/>
<name>A0A3Q7FE26_SOLLC</name>
<dbReference type="Proteomes" id="UP000004994">
    <property type="component" value="Chromosome 1"/>
</dbReference>
<reference evidence="1" key="1">
    <citation type="journal article" date="2012" name="Nature">
        <title>The tomato genome sequence provides insights into fleshy fruit evolution.</title>
        <authorList>
            <consortium name="Tomato Genome Consortium"/>
        </authorList>
    </citation>
    <scope>NUCLEOTIDE SEQUENCE [LARGE SCALE GENOMIC DNA]</scope>
    <source>
        <strain evidence="1">cv. Heinz 1706</strain>
    </source>
</reference>
<organism evidence="1">
    <name type="scientific">Solanum lycopersicum</name>
    <name type="common">Tomato</name>
    <name type="synonym">Lycopersicon esculentum</name>
    <dbReference type="NCBI Taxonomy" id="4081"/>
    <lineage>
        <taxon>Eukaryota</taxon>
        <taxon>Viridiplantae</taxon>
        <taxon>Streptophyta</taxon>
        <taxon>Embryophyta</taxon>
        <taxon>Tracheophyta</taxon>
        <taxon>Spermatophyta</taxon>
        <taxon>Magnoliopsida</taxon>
        <taxon>eudicotyledons</taxon>
        <taxon>Gunneridae</taxon>
        <taxon>Pentapetalae</taxon>
        <taxon>asterids</taxon>
        <taxon>lamiids</taxon>
        <taxon>Solanales</taxon>
        <taxon>Solanaceae</taxon>
        <taxon>Solanoideae</taxon>
        <taxon>Solaneae</taxon>
        <taxon>Solanum</taxon>
        <taxon>Solanum subgen. Lycopersicon</taxon>
    </lineage>
</organism>
<proteinExistence type="predicted"/>